<dbReference type="EMBL" id="UOFC01000219">
    <property type="protein sequence ID" value="VAW48620.1"/>
    <property type="molecule type" value="Genomic_DNA"/>
</dbReference>
<protein>
    <submittedName>
        <fullName evidence="1">Uncharacterized protein</fullName>
    </submittedName>
</protein>
<dbReference type="Gene3D" id="3.40.190.10">
    <property type="entry name" value="Periplasmic binding protein-like II"/>
    <property type="match status" value="1"/>
</dbReference>
<organism evidence="1">
    <name type="scientific">hydrothermal vent metagenome</name>
    <dbReference type="NCBI Taxonomy" id="652676"/>
    <lineage>
        <taxon>unclassified sequences</taxon>
        <taxon>metagenomes</taxon>
        <taxon>ecological metagenomes</taxon>
    </lineage>
</organism>
<sequence length="122" mass="12856">MKKLIIVSILIMPLSAVFAGVVAVSNPSDSYSKGDVTNAWKGKTTAQLVENAAASDAFYSDVIGKSAASVEKKIKRKVFSGRMAPPKTLNSDSEVIKYISSNPGSIGYVNDSSVNSAVKVIK</sequence>
<proteinExistence type="predicted"/>
<dbReference type="SUPFAM" id="SSF53850">
    <property type="entry name" value="Periplasmic binding protein-like II"/>
    <property type="match status" value="1"/>
</dbReference>
<accession>A0A3B0W870</accession>
<gene>
    <name evidence="1" type="ORF">MNBD_GAMMA03-99</name>
</gene>
<dbReference type="AlphaFoldDB" id="A0A3B0W870"/>
<reference evidence="1" key="1">
    <citation type="submission" date="2018-06" db="EMBL/GenBank/DDBJ databases">
        <authorList>
            <person name="Zhirakovskaya E."/>
        </authorList>
    </citation>
    <scope>NUCLEOTIDE SEQUENCE</scope>
</reference>
<evidence type="ECO:0000313" key="1">
    <source>
        <dbReference type="EMBL" id="VAW48620.1"/>
    </source>
</evidence>
<name>A0A3B0W870_9ZZZZ</name>